<keyword evidence="7" id="KW-1185">Reference proteome</keyword>
<protein>
    <recommendedName>
        <fullName evidence="5">HTH lysR-type domain-containing protein</fullName>
    </recommendedName>
</protein>
<keyword evidence="3" id="KW-0238">DNA-binding</keyword>
<keyword evidence="4" id="KW-0804">Transcription</keyword>
<sequence length="300" mass="32998">MPNGSARSGAMQIRQLRYFIKVAEMGSITAAAKELRMTQPALSRQIRAFEDESGWSLLDRGAKSIRLTRAGQVVVKEGLTMVDAMDQGLARMQREIEGGVIRIGYAPSLGGNLLKKAMGCYIQRHPTVRIDLVDSSSEEMRKKIQTGEIDLMVGAKSDSSDMEWEVLLEKHLCLALPKQHEWGKKRSISSELLDGRRVLLLSRHEYPEYFQGVSKFFRELGINAKVAGEFDGIESLRVALEAGIGIALVAEGSSVGPDINLLKIKPTASPVEVAVGWRGDRALDSMTAAFVEELRQAARA</sequence>
<comment type="similarity">
    <text evidence="1">Belongs to the LysR transcriptional regulatory family.</text>
</comment>
<dbReference type="GO" id="GO:0032993">
    <property type="term" value="C:protein-DNA complex"/>
    <property type="evidence" value="ECO:0007669"/>
    <property type="project" value="TreeGrafter"/>
</dbReference>
<dbReference type="Gene3D" id="3.40.190.290">
    <property type="match status" value="1"/>
</dbReference>
<evidence type="ECO:0000256" key="3">
    <source>
        <dbReference type="ARBA" id="ARBA00023125"/>
    </source>
</evidence>
<dbReference type="OrthoDB" id="9785745at2"/>
<dbReference type="PANTHER" id="PTHR30346:SF0">
    <property type="entry name" value="HCA OPERON TRANSCRIPTIONAL ACTIVATOR HCAR"/>
    <property type="match status" value="1"/>
</dbReference>
<dbReference type="Proteomes" id="UP000239907">
    <property type="component" value="Unassembled WGS sequence"/>
</dbReference>
<dbReference type="GO" id="GO:0003700">
    <property type="term" value="F:DNA-binding transcription factor activity"/>
    <property type="evidence" value="ECO:0007669"/>
    <property type="project" value="InterPro"/>
</dbReference>
<evidence type="ECO:0000313" key="7">
    <source>
        <dbReference type="Proteomes" id="UP000239907"/>
    </source>
</evidence>
<comment type="caution">
    <text evidence="6">The sequence shown here is derived from an EMBL/GenBank/DDBJ whole genome shotgun (WGS) entry which is preliminary data.</text>
</comment>
<evidence type="ECO:0000256" key="4">
    <source>
        <dbReference type="ARBA" id="ARBA00023163"/>
    </source>
</evidence>
<proteinExistence type="inferred from homology"/>
<dbReference type="SUPFAM" id="SSF53850">
    <property type="entry name" value="Periplasmic binding protein-like II"/>
    <property type="match status" value="1"/>
</dbReference>
<name>A0A2S7TZY7_9BACT</name>
<dbReference type="Pfam" id="PF00126">
    <property type="entry name" value="HTH_1"/>
    <property type="match status" value="1"/>
</dbReference>
<dbReference type="EMBL" id="MQWA01000001">
    <property type="protein sequence ID" value="PQJ28305.1"/>
    <property type="molecule type" value="Genomic_DNA"/>
</dbReference>
<dbReference type="GO" id="GO:0003677">
    <property type="term" value="F:DNA binding"/>
    <property type="evidence" value="ECO:0007669"/>
    <property type="project" value="UniProtKB-KW"/>
</dbReference>
<dbReference type="PANTHER" id="PTHR30346">
    <property type="entry name" value="TRANSCRIPTIONAL DUAL REGULATOR HCAR-RELATED"/>
    <property type="match status" value="1"/>
</dbReference>
<evidence type="ECO:0000259" key="5">
    <source>
        <dbReference type="PROSITE" id="PS50931"/>
    </source>
</evidence>
<organism evidence="6 7">
    <name type="scientific">Rubritalea profundi</name>
    <dbReference type="NCBI Taxonomy" id="1658618"/>
    <lineage>
        <taxon>Bacteria</taxon>
        <taxon>Pseudomonadati</taxon>
        <taxon>Verrucomicrobiota</taxon>
        <taxon>Verrucomicrobiia</taxon>
        <taxon>Verrucomicrobiales</taxon>
        <taxon>Rubritaleaceae</taxon>
        <taxon>Rubritalea</taxon>
    </lineage>
</organism>
<dbReference type="SUPFAM" id="SSF46785">
    <property type="entry name" value="Winged helix' DNA-binding domain"/>
    <property type="match status" value="1"/>
</dbReference>
<feature type="domain" description="HTH lysR-type" evidence="5">
    <location>
        <begin position="11"/>
        <end position="68"/>
    </location>
</feature>
<dbReference type="AlphaFoldDB" id="A0A2S7TZY7"/>
<dbReference type="Pfam" id="PF03466">
    <property type="entry name" value="LysR_substrate"/>
    <property type="match status" value="1"/>
</dbReference>
<evidence type="ECO:0000256" key="2">
    <source>
        <dbReference type="ARBA" id="ARBA00023015"/>
    </source>
</evidence>
<evidence type="ECO:0000256" key="1">
    <source>
        <dbReference type="ARBA" id="ARBA00009437"/>
    </source>
</evidence>
<dbReference type="CDD" id="cd05466">
    <property type="entry name" value="PBP2_LTTR_substrate"/>
    <property type="match status" value="1"/>
</dbReference>
<dbReference type="InterPro" id="IPR000847">
    <property type="entry name" value="LysR_HTH_N"/>
</dbReference>
<evidence type="ECO:0000313" key="6">
    <source>
        <dbReference type="EMBL" id="PQJ28305.1"/>
    </source>
</evidence>
<dbReference type="Gene3D" id="1.10.10.10">
    <property type="entry name" value="Winged helix-like DNA-binding domain superfamily/Winged helix DNA-binding domain"/>
    <property type="match status" value="1"/>
</dbReference>
<keyword evidence="2" id="KW-0805">Transcription regulation</keyword>
<dbReference type="FunFam" id="1.10.10.10:FF:000001">
    <property type="entry name" value="LysR family transcriptional regulator"/>
    <property type="match status" value="1"/>
</dbReference>
<accession>A0A2S7TZY7</accession>
<gene>
    <name evidence="6" type="ORF">BSZ32_07135</name>
</gene>
<dbReference type="PROSITE" id="PS50931">
    <property type="entry name" value="HTH_LYSR"/>
    <property type="match status" value="1"/>
</dbReference>
<reference evidence="6 7" key="1">
    <citation type="submission" date="2016-12" db="EMBL/GenBank/DDBJ databases">
        <title>Study of bacterial adaptation to deep sea.</title>
        <authorList>
            <person name="Song J."/>
            <person name="Yoshizawa S."/>
            <person name="Kogure K."/>
        </authorList>
    </citation>
    <scope>NUCLEOTIDE SEQUENCE [LARGE SCALE GENOMIC DNA]</scope>
    <source>
        <strain evidence="6 7">SAORIC-165</strain>
    </source>
</reference>
<dbReference type="PRINTS" id="PR00039">
    <property type="entry name" value="HTHLYSR"/>
</dbReference>
<dbReference type="InterPro" id="IPR005119">
    <property type="entry name" value="LysR_subst-bd"/>
</dbReference>
<dbReference type="InterPro" id="IPR036388">
    <property type="entry name" value="WH-like_DNA-bd_sf"/>
</dbReference>
<dbReference type="InterPro" id="IPR036390">
    <property type="entry name" value="WH_DNA-bd_sf"/>
</dbReference>